<evidence type="ECO:0000256" key="21">
    <source>
        <dbReference type="SAM" id="Coils"/>
    </source>
</evidence>
<keyword evidence="9 17" id="KW-0963">Cytoplasm</keyword>
<dbReference type="Gene3D" id="3.20.20.60">
    <property type="entry name" value="Phosphoenolpyruvate-binding domains"/>
    <property type="match status" value="1"/>
</dbReference>
<evidence type="ECO:0000256" key="11">
    <source>
        <dbReference type="ARBA" id="ARBA00022679"/>
    </source>
</evidence>
<evidence type="ECO:0000256" key="16">
    <source>
        <dbReference type="ARBA" id="ARBA00033235"/>
    </source>
</evidence>
<accession>A0A1V6CDM5</accession>
<dbReference type="PANTHER" id="PTHR46244">
    <property type="entry name" value="PHOSPHOENOLPYRUVATE-PROTEIN PHOSPHOTRANSFERASE"/>
    <property type="match status" value="1"/>
</dbReference>
<dbReference type="GO" id="GO:0005737">
    <property type="term" value="C:cytoplasm"/>
    <property type="evidence" value="ECO:0007669"/>
    <property type="project" value="UniProtKB-SubCell"/>
</dbReference>
<evidence type="ECO:0000256" key="17">
    <source>
        <dbReference type="PIRNR" id="PIRNR000732"/>
    </source>
</evidence>
<evidence type="ECO:0000259" key="24">
    <source>
        <dbReference type="Pfam" id="PF05524"/>
    </source>
</evidence>
<proteinExistence type="inferred from homology"/>
<evidence type="ECO:0000256" key="6">
    <source>
        <dbReference type="ARBA" id="ARBA00012232"/>
    </source>
</evidence>
<evidence type="ECO:0000313" key="25">
    <source>
        <dbReference type="EMBL" id="OQB74995.1"/>
    </source>
</evidence>
<evidence type="ECO:0000256" key="18">
    <source>
        <dbReference type="PIRSR" id="PIRSR000732-1"/>
    </source>
</evidence>
<dbReference type="InterPro" id="IPR036618">
    <property type="entry name" value="PtsI_HPr-bd_sf"/>
</dbReference>
<dbReference type="PANTHER" id="PTHR46244:SF3">
    <property type="entry name" value="PHOSPHOENOLPYRUVATE-PROTEIN PHOSPHOTRANSFERASE"/>
    <property type="match status" value="1"/>
</dbReference>
<evidence type="ECO:0000256" key="13">
    <source>
        <dbReference type="ARBA" id="ARBA00022723"/>
    </source>
</evidence>
<dbReference type="InterPro" id="IPR023151">
    <property type="entry name" value="PEP_util_CS"/>
</dbReference>
<feature type="binding site" evidence="20">
    <location>
        <position position="454"/>
    </location>
    <ligand>
        <name>Mg(2+)</name>
        <dbReference type="ChEBI" id="CHEBI:18420"/>
    </ligand>
</feature>
<keyword evidence="21" id="KW-0175">Coiled coil</keyword>
<dbReference type="PRINTS" id="PR01736">
    <property type="entry name" value="PHPHTRNFRASE"/>
</dbReference>
<keyword evidence="13 17" id="KW-0479">Metal-binding</keyword>
<feature type="binding site" evidence="20">
    <location>
        <position position="430"/>
    </location>
    <ligand>
        <name>Mg(2+)</name>
        <dbReference type="ChEBI" id="CHEBI:18420"/>
    </ligand>
</feature>
<dbReference type="InterPro" id="IPR024692">
    <property type="entry name" value="PTS_EI"/>
</dbReference>
<dbReference type="SUPFAM" id="SSF51621">
    <property type="entry name" value="Phosphoenolpyruvate/pyruvate domain"/>
    <property type="match status" value="1"/>
</dbReference>
<reference evidence="25" key="1">
    <citation type="submission" date="2017-02" db="EMBL/GenBank/DDBJ databases">
        <title>Delving into the versatile metabolic prowess of the omnipresent phylum Bacteroidetes.</title>
        <authorList>
            <person name="Nobu M.K."/>
            <person name="Mei R."/>
            <person name="Narihiro T."/>
            <person name="Kuroda K."/>
            <person name="Liu W.-T."/>
        </authorList>
    </citation>
    <scope>NUCLEOTIDE SEQUENCE</scope>
    <source>
        <strain evidence="25">ADurb.Bin131</strain>
    </source>
</reference>
<dbReference type="SUPFAM" id="SSF52009">
    <property type="entry name" value="Phosphohistidine domain"/>
    <property type="match status" value="1"/>
</dbReference>
<dbReference type="Pfam" id="PF00391">
    <property type="entry name" value="PEP-utilizers"/>
    <property type="match status" value="1"/>
</dbReference>
<feature type="binding site" evidence="19">
    <location>
        <position position="332"/>
    </location>
    <ligand>
        <name>phosphoenolpyruvate</name>
        <dbReference type="ChEBI" id="CHEBI:58702"/>
    </ligand>
</feature>
<comment type="catalytic activity">
    <reaction evidence="1 17">
        <text>L-histidyl-[protein] + phosphoenolpyruvate = N(pros)-phospho-L-histidyl-[protein] + pyruvate</text>
        <dbReference type="Rhea" id="RHEA:23880"/>
        <dbReference type="Rhea" id="RHEA-COMP:9745"/>
        <dbReference type="Rhea" id="RHEA-COMP:9746"/>
        <dbReference type="ChEBI" id="CHEBI:15361"/>
        <dbReference type="ChEBI" id="CHEBI:29979"/>
        <dbReference type="ChEBI" id="CHEBI:58702"/>
        <dbReference type="ChEBI" id="CHEBI:64837"/>
        <dbReference type="EC" id="2.7.3.9"/>
    </reaction>
</comment>
<evidence type="ECO:0000256" key="1">
    <source>
        <dbReference type="ARBA" id="ARBA00000683"/>
    </source>
</evidence>
<feature type="binding site" evidence="19">
    <location>
        <position position="464"/>
    </location>
    <ligand>
        <name>phosphoenolpyruvate</name>
        <dbReference type="ChEBI" id="CHEBI:58702"/>
    </ligand>
</feature>
<dbReference type="InterPro" id="IPR015813">
    <property type="entry name" value="Pyrv/PenolPyrv_kinase-like_dom"/>
</dbReference>
<keyword evidence="8 17" id="KW-0813">Transport</keyword>
<dbReference type="SUPFAM" id="SSF47831">
    <property type="entry name" value="Enzyme I of the PEP:sugar phosphotransferase system HPr-binding (sub)domain"/>
    <property type="match status" value="1"/>
</dbReference>
<dbReference type="InterPro" id="IPR008279">
    <property type="entry name" value="PEP-util_enz_mobile_dom"/>
</dbReference>
<dbReference type="NCBIfam" id="TIGR01417">
    <property type="entry name" value="PTS_I_fam"/>
    <property type="match status" value="1"/>
</dbReference>
<dbReference type="InterPro" id="IPR006318">
    <property type="entry name" value="PTS_EI-like"/>
</dbReference>
<dbReference type="AlphaFoldDB" id="A0A1V6CDM5"/>
<dbReference type="GO" id="GO:0009401">
    <property type="term" value="P:phosphoenolpyruvate-dependent sugar phosphotransferase system"/>
    <property type="evidence" value="ECO:0007669"/>
    <property type="project" value="UniProtKB-KW"/>
</dbReference>
<name>A0A1V6CDM5_UNCT6</name>
<evidence type="ECO:0000256" key="8">
    <source>
        <dbReference type="ARBA" id="ARBA00022448"/>
    </source>
</evidence>
<evidence type="ECO:0000259" key="23">
    <source>
        <dbReference type="Pfam" id="PF02896"/>
    </source>
</evidence>
<comment type="cofactor">
    <cofactor evidence="2 17 20">
        <name>Mg(2+)</name>
        <dbReference type="ChEBI" id="CHEBI:18420"/>
    </cofactor>
</comment>
<feature type="binding site" evidence="19">
    <location>
        <position position="296"/>
    </location>
    <ligand>
        <name>phosphoenolpyruvate</name>
        <dbReference type="ChEBI" id="CHEBI:58702"/>
    </ligand>
</feature>
<evidence type="ECO:0000256" key="14">
    <source>
        <dbReference type="ARBA" id="ARBA00022777"/>
    </source>
</evidence>
<feature type="domain" description="PEP-utilising enzyme mobile" evidence="22">
    <location>
        <begin position="152"/>
        <end position="225"/>
    </location>
</feature>
<dbReference type="GO" id="GO:0008965">
    <property type="term" value="F:phosphoenolpyruvate-protein phosphotransferase activity"/>
    <property type="evidence" value="ECO:0007669"/>
    <property type="project" value="UniProtKB-EC"/>
</dbReference>
<dbReference type="InterPro" id="IPR036637">
    <property type="entry name" value="Phosphohistidine_dom_sf"/>
</dbReference>
<dbReference type="InterPro" id="IPR000121">
    <property type="entry name" value="PEP_util_C"/>
</dbReference>
<dbReference type="Proteomes" id="UP000485562">
    <property type="component" value="Unassembled WGS sequence"/>
</dbReference>
<comment type="similarity">
    <text evidence="5 17">Belongs to the PEP-utilizing enzyme family.</text>
</comment>
<evidence type="ECO:0000256" key="20">
    <source>
        <dbReference type="PIRSR" id="PIRSR000732-3"/>
    </source>
</evidence>
<keyword evidence="14 17" id="KW-0418">Kinase</keyword>
<evidence type="ECO:0000256" key="12">
    <source>
        <dbReference type="ARBA" id="ARBA00022683"/>
    </source>
</evidence>
<evidence type="ECO:0000256" key="3">
    <source>
        <dbReference type="ARBA" id="ARBA00002728"/>
    </source>
</evidence>
<evidence type="ECO:0000256" key="7">
    <source>
        <dbReference type="ARBA" id="ARBA00016544"/>
    </source>
</evidence>
<dbReference type="EC" id="2.7.3.9" evidence="6 17"/>
<dbReference type="Pfam" id="PF02896">
    <property type="entry name" value="PEP-utilizers_C"/>
    <property type="match status" value="1"/>
</dbReference>
<feature type="domain" description="Phosphotransferase system enzyme I N-terminal" evidence="24">
    <location>
        <begin position="5"/>
        <end position="128"/>
    </location>
</feature>
<comment type="function">
    <text evidence="3 17">General (non sugar-specific) component of the phosphoenolpyruvate-dependent sugar phosphotransferase system (sugar PTS). This major carbohydrate active-transport system catalyzes the phosphorylation of incoming sugar substrates concomitantly with their translocation across the cell membrane. Enzyme I transfers the phosphoryl group from phosphoenolpyruvate (PEP) to the phosphoryl carrier protein (HPr).</text>
</comment>
<evidence type="ECO:0000256" key="4">
    <source>
        <dbReference type="ARBA" id="ARBA00004496"/>
    </source>
</evidence>
<keyword evidence="11 17" id="KW-0808">Transferase</keyword>
<sequence length="571" mass="64770">MKRFTGIPVSSGVAIARAAVLRNIFLLPPEKKIPEDKIFLEVQRFENALKNAEKDILETQKEVSSTIGEKYAEIFAVHLMFLKDKHLKEQTIRNIKTEQIDAANAFHKTIESLLTLFGRSDKDLTKDRRRDLLDVAERVFSYLREGEEKKFFDKPVIIVAHDLSPSQTVSFDRKYVLGFATEIGSETSHTAIMAKALEIPAVVGLENVLEKIEEGQMAILDGTNGYLIVEPTSEVIEEYKKKRDNFIKQRKNFYLTRRLVSKTPDGMKINLMANISLPEEAVTAIKYGAEGIGLFRTEFLFLNRKDLPSENEQYESYKKVAEIMGDREVVIRTLDIGGDKFVSTFQSSMELNPFLGWRAIRFCLSRTDIFKTQLKAIMRAGVHGNFKILIPMISTIEEIKRTREIIEEVTDELKKGKKQFRQLPFGIMIEIPSAALQAETFANLADFFSIGTNDLIQYTLAADRVNEKVSYLYQPCNPAILKLCNMTVEAALKKGIGVSVCGETASIPETVIFFVGLGIKELSMAPSVIPQVKQLIRKIPYSRAKEIAKEAFCFSSHNEVFELLKKNIEEY</sequence>
<feature type="domain" description="PEP-utilising enzyme C-terminal" evidence="23">
    <location>
        <begin position="258"/>
        <end position="539"/>
    </location>
</feature>
<dbReference type="InterPro" id="IPR040442">
    <property type="entry name" value="Pyrv_kinase-like_dom_sf"/>
</dbReference>
<dbReference type="PROSITE" id="PS00742">
    <property type="entry name" value="PEP_ENZYMES_2"/>
    <property type="match status" value="1"/>
</dbReference>
<feature type="active site" description="Proton donor" evidence="18">
    <location>
        <position position="501"/>
    </location>
</feature>
<gene>
    <name evidence="25" type="primary">ptsI</name>
    <name evidence="25" type="ORF">BWX89_00227</name>
</gene>
<dbReference type="PIRSF" id="PIRSF000732">
    <property type="entry name" value="PTS_enzyme_I"/>
    <property type="match status" value="1"/>
</dbReference>
<dbReference type="GO" id="GO:0016301">
    <property type="term" value="F:kinase activity"/>
    <property type="evidence" value="ECO:0007669"/>
    <property type="project" value="UniProtKB-KW"/>
</dbReference>
<evidence type="ECO:0000256" key="9">
    <source>
        <dbReference type="ARBA" id="ARBA00022490"/>
    </source>
</evidence>
<feature type="binding site" evidence="19">
    <location>
        <begin position="453"/>
        <end position="454"/>
    </location>
    <ligand>
        <name>phosphoenolpyruvate</name>
        <dbReference type="ChEBI" id="CHEBI:58702"/>
    </ligand>
</feature>
<evidence type="ECO:0000256" key="15">
    <source>
        <dbReference type="ARBA" id="ARBA00022842"/>
    </source>
</evidence>
<evidence type="ECO:0000256" key="2">
    <source>
        <dbReference type="ARBA" id="ARBA00001946"/>
    </source>
</evidence>
<evidence type="ECO:0000256" key="19">
    <source>
        <dbReference type="PIRSR" id="PIRSR000732-2"/>
    </source>
</evidence>
<comment type="caution">
    <text evidence="25">The sequence shown here is derived from an EMBL/GenBank/DDBJ whole genome shotgun (WGS) entry which is preliminary data.</text>
</comment>
<comment type="subcellular location">
    <subcellularLocation>
        <location evidence="4 17">Cytoplasm</location>
    </subcellularLocation>
</comment>
<dbReference type="GO" id="GO:0046872">
    <property type="term" value="F:metal ion binding"/>
    <property type="evidence" value="ECO:0007669"/>
    <property type="project" value="UniProtKB-KW"/>
</dbReference>
<feature type="active site" description="Tele-phosphohistidine intermediate" evidence="18">
    <location>
        <position position="189"/>
    </location>
</feature>
<dbReference type="EMBL" id="MWDQ01000025">
    <property type="protein sequence ID" value="OQB74995.1"/>
    <property type="molecule type" value="Genomic_DNA"/>
</dbReference>
<evidence type="ECO:0000256" key="5">
    <source>
        <dbReference type="ARBA" id="ARBA00007837"/>
    </source>
</evidence>
<keyword evidence="15 17" id="KW-0460">Magnesium</keyword>
<dbReference type="Pfam" id="PF05524">
    <property type="entry name" value="PEP-utilisers_N"/>
    <property type="match status" value="1"/>
</dbReference>
<dbReference type="InterPro" id="IPR050499">
    <property type="entry name" value="PEP-utilizing_PTS_enzyme"/>
</dbReference>
<protein>
    <recommendedName>
        <fullName evidence="7 17">Phosphoenolpyruvate-protein phosphotransferase</fullName>
        <ecNumber evidence="6 17">2.7.3.9</ecNumber>
    </recommendedName>
    <alternativeName>
        <fullName evidence="16 17">Phosphotransferase system, enzyme I</fullName>
    </alternativeName>
</protein>
<keyword evidence="10 17" id="KW-0762">Sugar transport</keyword>
<dbReference type="Gene3D" id="1.10.274.10">
    <property type="entry name" value="PtsI, HPr-binding domain"/>
    <property type="match status" value="1"/>
</dbReference>
<evidence type="ECO:0000259" key="22">
    <source>
        <dbReference type="Pfam" id="PF00391"/>
    </source>
</evidence>
<dbReference type="InterPro" id="IPR008731">
    <property type="entry name" value="PTS_EIN"/>
</dbReference>
<feature type="coiled-coil region" evidence="21">
    <location>
        <begin position="35"/>
        <end position="69"/>
    </location>
</feature>
<keyword evidence="12 17" id="KW-0598">Phosphotransferase system</keyword>
<evidence type="ECO:0000256" key="10">
    <source>
        <dbReference type="ARBA" id="ARBA00022597"/>
    </source>
</evidence>
<organism evidence="25">
    <name type="scientific">candidate division TA06 bacterium ADurb.Bin131</name>
    <dbReference type="NCBI Taxonomy" id="1852827"/>
    <lineage>
        <taxon>Bacteria</taxon>
        <taxon>Bacteria division TA06</taxon>
    </lineage>
</organism>
<dbReference type="Gene3D" id="3.50.30.10">
    <property type="entry name" value="Phosphohistidine domain"/>
    <property type="match status" value="1"/>
</dbReference>